<accession>A0AC61R9U7</accession>
<name>A0AC61R9U7_9FIRM</name>
<dbReference type="EMBL" id="SRYG01000002">
    <property type="protein sequence ID" value="TGY67050.1"/>
    <property type="molecule type" value="Genomic_DNA"/>
</dbReference>
<reference evidence="1" key="1">
    <citation type="submission" date="2019-04" db="EMBL/GenBank/DDBJ databases">
        <title>Microbes associate with the intestines of laboratory mice.</title>
        <authorList>
            <person name="Navarre W."/>
            <person name="Wong E."/>
            <person name="Huang K."/>
            <person name="Tropini C."/>
            <person name="Ng K."/>
            <person name="Yu B."/>
        </authorList>
    </citation>
    <scope>NUCLEOTIDE SEQUENCE</scope>
    <source>
        <strain evidence="1">NM09_H32</strain>
    </source>
</reference>
<sequence>MIHVSDILHAQRCQRYAWNSRHKKLKQENFYHMETSFSSLWSRFLGFEQSAVGKTGDSNAQSAALIAENEVVRFARFEYKTLRTKIPALQKTERGLVLYYPFLSAYPKESEILHIAIDVQILERLGYKVDQIYSVYLNKDYVREQELDLSKLLIRSDSLFNKRNKANKTIRELLEECELDLDVLIDQTCALLEKEQPPAQRTRACTTGRKCAYYDLCFQDQNEPDDSVLFLTTSRAKLDAYENGVRRICEMDPDEMEGFALQYAQFMASKTQAPFCDAFALSTWMEQVEYPISYLDFEWDTFPVPPYPNMHPFDVLCFQYSLHVEQKDGTLSHMDFFATGDCREAFIESLLENIPKKGSILVYNMEGAEKLRLVQLGMQFPQYAQRLEEVYSRMIDLSKPFEQGLYYDNRMRGHYSLKSVLPVFNADYSYQDLDIQDGMNAVFAYRHYDRADENEKQLIQHAIRVYCMMDTYAEYVVWHALLDYLKQLEKEMDYA</sequence>
<comment type="caution">
    <text evidence="1">The sequence shown here is derived from an EMBL/GenBank/DDBJ whole genome shotgun (WGS) entry which is preliminary data.</text>
</comment>
<keyword evidence="2" id="KW-1185">Reference proteome</keyword>
<evidence type="ECO:0000313" key="2">
    <source>
        <dbReference type="Proteomes" id="UP000308836"/>
    </source>
</evidence>
<organism evidence="1 2">
    <name type="scientific">Dubosiella muris</name>
    <dbReference type="NCBI Taxonomy" id="3038133"/>
    <lineage>
        <taxon>Bacteria</taxon>
        <taxon>Bacillati</taxon>
        <taxon>Bacillota</taxon>
        <taxon>Erysipelotrichia</taxon>
        <taxon>Erysipelotrichales</taxon>
        <taxon>Erysipelotrichaceae</taxon>
        <taxon>Dubosiella</taxon>
    </lineage>
</organism>
<evidence type="ECO:0000313" key="1">
    <source>
        <dbReference type="EMBL" id="TGY67050.1"/>
    </source>
</evidence>
<proteinExistence type="predicted"/>
<protein>
    <submittedName>
        <fullName evidence="1">DUF2779 domain-containing protein</fullName>
    </submittedName>
</protein>
<gene>
    <name evidence="1" type="ORF">E5336_01150</name>
</gene>
<dbReference type="Proteomes" id="UP000308836">
    <property type="component" value="Unassembled WGS sequence"/>
</dbReference>